<dbReference type="PANTHER" id="PTHR46212:SF3">
    <property type="entry name" value="GH27120P"/>
    <property type="match status" value="1"/>
</dbReference>
<dbReference type="GeneID" id="25903012"/>
<organism evidence="7 8">
    <name type="scientific">Sphaeroforma arctica JP610</name>
    <dbReference type="NCBI Taxonomy" id="667725"/>
    <lineage>
        <taxon>Eukaryota</taxon>
        <taxon>Ichthyosporea</taxon>
        <taxon>Ichthyophonida</taxon>
        <taxon>Sphaeroforma</taxon>
    </lineage>
</organism>
<dbReference type="PROSITE" id="PS00018">
    <property type="entry name" value="EF_HAND_1"/>
    <property type="match status" value="4"/>
</dbReference>
<dbReference type="InterPro" id="IPR011992">
    <property type="entry name" value="EF-hand-dom_pair"/>
</dbReference>
<evidence type="ECO:0000313" key="7">
    <source>
        <dbReference type="EMBL" id="KNC85284.1"/>
    </source>
</evidence>
<gene>
    <name evidence="7" type="ORF">SARC_02508</name>
</gene>
<dbReference type="Gene3D" id="1.10.238.10">
    <property type="entry name" value="EF-hand"/>
    <property type="match status" value="2"/>
</dbReference>
<protein>
    <recommendedName>
        <fullName evidence="6">EF-hand domain-containing protein</fullName>
    </recommendedName>
</protein>
<accession>A0A0L0G8P3</accession>
<dbReference type="InterPro" id="IPR018247">
    <property type="entry name" value="EF_Hand_1_Ca_BS"/>
</dbReference>
<dbReference type="GO" id="GO:0048306">
    <property type="term" value="F:calcium-dependent protein binding"/>
    <property type="evidence" value="ECO:0007669"/>
    <property type="project" value="UniProtKB-ARBA"/>
</dbReference>
<sequence>DSFNKYDFDKSGAIDVDELTKLFDELNWAHDEKSVKIALASMDADNSGTIEFDEFKKWAEFAYSFRILKPANPIATGSRLSLVNEYDTDDDGSLSECSIPDFTEFNLMGEYSDKSPEDVRLMVLKNAFDAIDTDKSGSIETGELEALFKEINWRYDAAHLEGAMRALDSDNSGSIEWEEFKKWSDFAYNYRVLAKQSVASKNASNQFLHMSEIGEVDSELEDE</sequence>
<dbReference type="EMBL" id="KQ241710">
    <property type="protein sequence ID" value="KNC85284.1"/>
    <property type="molecule type" value="Genomic_DNA"/>
</dbReference>
<dbReference type="GO" id="GO:0005737">
    <property type="term" value="C:cytoplasm"/>
    <property type="evidence" value="ECO:0007669"/>
    <property type="project" value="UniProtKB-SubCell"/>
</dbReference>
<keyword evidence="8" id="KW-1185">Reference proteome</keyword>
<dbReference type="Proteomes" id="UP000054560">
    <property type="component" value="Unassembled WGS sequence"/>
</dbReference>
<dbReference type="RefSeq" id="XP_014159186.1">
    <property type="nucleotide sequence ID" value="XM_014303711.1"/>
</dbReference>
<feature type="domain" description="EF-hand" evidence="6">
    <location>
        <begin position="1"/>
        <end position="29"/>
    </location>
</feature>
<feature type="domain" description="EF-hand" evidence="6">
    <location>
        <begin position="119"/>
        <end position="154"/>
    </location>
</feature>
<dbReference type="PROSITE" id="PS50222">
    <property type="entry name" value="EF_HAND_2"/>
    <property type="match status" value="4"/>
</dbReference>
<dbReference type="STRING" id="667725.A0A0L0G8P3"/>
<evidence type="ECO:0000256" key="3">
    <source>
        <dbReference type="ARBA" id="ARBA00022723"/>
    </source>
</evidence>
<feature type="domain" description="EF-hand" evidence="6">
    <location>
        <begin position="30"/>
        <end position="65"/>
    </location>
</feature>
<evidence type="ECO:0000313" key="8">
    <source>
        <dbReference type="Proteomes" id="UP000054560"/>
    </source>
</evidence>
<name>A0A0L0G8P3_9EUKA</name>
<keyword evidence="4" id="KW-0677">Repeat</keyword>
<evidence type="ECO:0000259" key="6">
    <source>
        <dbReference type="PROSITE" id="PS50222"/>
    </source>
</evidence>
<dbReference type="OrthoDB" id="26525at2759"/>
<evidence type="ECO:0000256" key="5">
    <source>
        <dbReference type="ARBA" id="ARBA00022837"/>
    </source>
</evidence>
<reference evidence="7 8" key="1">
    <citation type="submission" date="2011-02" db="EMBL/GenBank/DDBJ databases">
        <title>The Genome Sequence of Sphaeroforma arctica JP610.</title>
        <authorList>
            <consortium name="The Broad Institute Genome Sequencing Platform"/>
            <person name="Russ C."/>
            <person name="Cuomo C."/>
            <person name="Young S.K."/>
            <person name="Zeng Q."/>
            <person name="Gargeya S."/>
            <person name="Alvarado L."/>
            <person name="Berlin A."/>
            <person name="Chapman S.B."/>
            <person name="Chen Z."/>
            <person name="Freedman E."/>
            <person name="Gellesch M."/>
            <person name="Goldberg J."/>
            <person name="Griggs A."/>
            <person name="Gujja S."/>
            <person name="Heilman E."/>
            <person name="Heiman D."/>
            <person name="Howarth C."/>
            <person name="Mehta T."/>
            <person name="Neiman D."/>
            <person name="Pearson M."/>
            <person name="Roberts A."/>
            <person name="Saif S."/>
            <person name="Shea T."/>
            <person name="Shenoy N."/>
            <person name="Sisk P."/>
            <person name="Stolte C."/>
            <person name="Sykes S."/>
            <person name="White J."/>
            <person name="Yandava C."/>
            <person name="Burger G."/>
            <person name="Gray M.W."/>
            <person name="Holland P.W.H."/>
            <person name="King N."/>
            <person name="Lang F.B.F."/>
            <person name="Roger A.J."/>
            <person name="Ruiz-Trillo I."/>
            <person name="Haas B."/>
            <person name="Nusbaum C."/>
            <person name="Birren B."/>
        </authorList>
    </citation>
    <scope>NUCLEOTIDE SEQUENCE [LARGE SCALE GENOMIC DNA]</scope>
    <source>
        <strain evidence="7 8">JP610</strain>
    </source>
</reference>
<dbReference type="Pfam" id="PF13499">
    <property type="entry name" value="EF-hand_7"/>
    <property type="match status" value="2"/>
</dbReference>
<dbReference type="GO" id="GO:0005509">
    <property type="term" value="F:calcium ion binding"/>
    <property type="evidence" value="ECO:0007669"/>
    <property type="project" value="InterPro"/>
</dbReference>
<dbReference type="PANTHER" id="PTHR46212">
    <property type="entry name" value="PEFLIN"/>
    <property type="match status" value="1"/>
</dbReference>
<feature type="non-terminal residue" evidence="7">
    <location>
        <position position="1"/>
    </location>
</feature>
<dbReference type="InterPro" id="IPR002048">
    <property type="entry name" value="EF_hand_dom"/>
</dbReference>
<evidence type="ECO:0000256" key="4">
    <source>
        <dbReference type="ARBA" id="ARBA00022737"/>
    </source>
</evidence>
<comment type="subcellular location">
    <subcellularLocation>
        <location evidence="1">Cytoplasm</location>
    </subcellularLocation>
</comment>
<dbReference type="SMART" id="SM00054">
    <property type="entry name" value="EFh"/>
    <property type="match status" value="4"/>
</dbReference>
<dbReference type="CDD" id="cd00051">
    <property type="entry name" value="EFh"/>
    <property type="match status" value="2"/>
</dbReference>
<keyword evidence="2" id="KW-0963">Cytoplasm</keyword>
<feature type="domain" description="EF-hand" evidence="6">
    <location>
        <begin position="155"/>
        <end position="190"/>
    </location>
</feature>
<evidence type="ECO:0000256" key="2">
    <source>
        <dbReference type="ARBA" id="ARBA00022490"/>
    </source>
</evidence>
<proteinExistence type="predicted"/>
<evidence type="ECO:0000256" key="1">
    <source>
        <dbReference type="ARBA" id="ARBA00004496"/>
    </source>
</evidence>
<dbReference type="eggNOG" id="ENOG502SCE4">
    <property type="taxonomic scope" value="Eukaryota"/>
</dbReference>
<dbReference type="InterPro" id="IPR051426">
    <property type="entry name" value="Peflin/Sorcin_CaBP"/>
</dbReference>
<keyword evidence="5" id="KW-0106">Calcium</keyword>
<keyword evidence="3" id="KW-0479">Metal-binding</keyword>
<dbReference type="SUPFAM" id="SSF47473">
    <property type="entry name" value="EF-hand"/>
    <property type="match status" value="1"/>
</dbReference>
<dbReference type="AlphaFoldDB" id="A0A0L0G8P3"/>